<dbReference type="Proteomes" id="UP001190700">
    <property type="component" value="Unassembled WGS sequence"/>
</dbReference>
<proteinExistence type="predicted"/>
<reference evidence="2 3" key="1">
    <citation type="journal article" date="2015" name="Genome Biol. Evol.">
        <title>Comparative Genomics of a Bacterivorous Green Alga Reveals Evolutionary Causalities and Consequences of Phago-Mixotrophic Mode of Nutrition.</title>
        <authorList>
            <person name="Burns J.A."/>
            <person name="Paasch A."/>
            <person name="Narechania A."/>
            <person name="Kim E."/>
        </authorList>
    </citation>
    <scope>NUCLEOTIDE SEQUENCE [LARGE SCALE GENOMIC DNA]</scope>
    <source>
        <strain evidence="2 3">PLY_AMNH</strain>
    </source>
</reference>
<dbReference type="Gene3D" id="3.10.10.10">
    <property type="entry name" value="HIV Type 1 Reverse Transcriptase, subunit A, domain 1"/>
    <property type="match status" value="1"/>
</dbReference>
<dbReference type="InterPro" id="IPR043502">
    <property type="entry name" value="DNA/RNA_pol_sf"/>
</dbReference>
<dbReference type="AlphaFoldDB" id="A0AAE0GX30"/>
<sequence>MVLAPTLGYLYGDAQYSDESAELLEQPDSWPAAGESDGAADLGGARHDGGQALHTELALNNTDGFLTEPVLNQQLEEFDASKQRAVMNTTAGQAAEAASHSPDQGPANQGPAGGLAPAVDVLCTVGLSWSQDRMAARSSGTVGPRRFSPGSDGESARLAGDGGAAALGLWGLDKGGKTRVRFADISGANGRLKPVTDCVCLLMAEHGLPQIKVQDADAEETAAPDKAERLVLLLCPSGRYHWVGIDPDFQKFMQFDVPGTLYQCRALPFGWDDSPRVFVKFMKVPVECLRASEATRDRANIQQLRPMAVRQRAGGAGHTRAGAHGARVLPYTNDFLLLASSTEKVYELRQRLVHVSKAWSLRRNEEKGVWELVELMEHLGLEAALKEGELRAPHRRGATPRPWSSDQGDASLL</sequence>
<name>A0AAE0GX30_9CHLO</name>
<feature type="compositionally biased region" description="Polar residues" evidence="1">
    <location>
        <begin position="402"/>
        <end position="413"/>
    </location>
</feature>
<dbReference type="Gene3D" id="3.30.70.270">
    <property type="match status" value="1"/>
</dbReference>
<dbReference type="InterPro" id="IPR043128">
    <property type="entry name" value="Rev_trsase/Diguanyl_cyclase"/>
</dbReference>
<dbReference type="EMBL" id="LGRX02001581">
    <property type="protein sequence ID" value="KAK3285899.1"/>
    <property type="molecule type" value="Genomic_DNA"/>
</dbReference>
<feature type="region of interest" description="Disordered" evidence="1">
    <location>
        <begin position="23"/>
        <end position="48"/>
    </location>
</feature>
<keyword evidence="3" id="KW-1185">Reference proteome</keyword>
<evidence type="ECO:0000313" key="2">
    <source>
        <dbReference type="EMBL" id="KAK3285899.1"/>
    </source>
</evidence>
<protein>
    <submittedName>
        <fullName evidence="2">Uncharacterized protein</fullName>
    </submittedName>
</protein>
<evidence type="ECO:0000256" key="1">
    <source>
        <dbReference type="SAM" id="MobiDB-lite"/>
    </source>
</evidence>
<evidence type="ECO:0000313" key="3">
    <source>
        <dbReference type="Proteomes" id="UP001190700"/>
    </source>
</evidence>
<organism evidence="2 3">
    <name type="scientific">Cymbomonas tetramitiformis</name>
    <dbReference type="NCBI Taxonomy" id="36881"/>
    <lineage>
        <taxon>Eukaryota</taxon>
        <taxon>Viridiplantae</taxon>
        <taxon>Chlorophyta</taxon>
        <taxon>Pyramimonadophyceae</taxon>
        <taxon>Pyramimonadales</taxon>
        <taxon>Pyramimonadaceae</taxon>
        <taxon>Cymbomonas</taxon>
    </lineage>
</organism>
<feature type="region of interest" description="Disordered" evidence="1">
    <location>
        <begin position="391"/>
        <end position="413"/>
    </location>
</feature>
<feature type="region of interest" description="Disordered" evidence="1">
    <location>
        <begin position="89"/>
        <end position="113"/>
    </location>
</feature>
<dbReference type="SUPFAM" id="SSF56672">
    <property type="entry name" value="DNA/RNA polymerases"/>
    <property type="match status" value="1"/>
</dbReference>
<accession>A0AAE0GX30</accession>
<feature type="region of interest" description="Disordered" evidence="1">
    <location>
        <begin position="135"/>
        <end position="156"/>
    </location>
</feature>
<comment type="caution">
    <text evidence="2">The sequence shown here is derived from an EMBL/GenBank/DDBJ whole genome shotgun (WGS) entry which is preliminary data.</text>
</comment>
<gene>
    <name evidence="2" type="ORF">CYMTET_6511</name>
</gene>